<dbReference type="EMBL" id="CQAZ01000019">
    <property type="protein sequence ID" value="CNH86027.1"/>
    <property type="molecule type" value="Genomic_DNA"/>
</dbReference>
<dbReference type="EMBL" id="CWJL01000001">
    <property type="protein sequence ID" value="CRY63548.1"/>
    <property type="molecule type" value="Genomic_DNA"/>
</dbReference>
<evidence type="ECO:0000313" key="3">
    <source>
        <dbReference type="Proteomes" id="UP000044625"/>
    </source>
</evidence>
<dbReference type="RefSeq" id="WP_049613328.1">
    <property type="nucleotide sequence ID" value="NZ_CAWMMU010000001.1"/>
</dbReference>
<reference evidence="4" key="2">
    <citation type="submission" date="2015-03" db="EMBL/GenBank/DDBJ databases">
        <authorList>
            <consortium name="Pathogen Informatics"/>
        </authorList>
    </citation>
    <scope>NUCLEOTIDE SEQUENCE [LARGE SCALE GENOMIC DNA]</scope>
    <source>
        <strain evidence="4">A125KOH2</strain>
    </source>
</reference>
<dbReference type="OrthoDB" id="7069217at2"/>
<evidence type="ECO:0000313" key="1">
    <source>
        <dbReference type="EMBL" id="CNH86027.1"/>
    </source>
</evidence>
<proteinExistence type="predicted"/>
<evidence type="ECO:0000313" key="2">
    <source>
        <dbReference type="EMBL" id="CRY63548.1"/>
    </source>
</evidence>
<evidence type="ECO:0000313" key="4">
    <source>
        <dbReference type="Proteomes" id="UP000045840"/>
    </source>
</evidence>
<protein>
    <submittedName>
        <fullName evidence="1">Uncharacterized protein</fullName>
    </submittedName>
</protein>
<reference evidence="1" key="3">
    <citation type="submission" date="2015-03" db="EMBL/GenBank/DDBJ databases">
        <authorList>
            <person name="Murphy D."/>
        </authorList>
    </citation>
    <scope>NUCLEOTIDE SEQUENCE [LARGE SCALE GENOMIC DNA]</scope>
    <source>
        <strain evidence="1">A125KOH2</strain>
    </source>
</reference>
<organism evidence="1 4">
    <name type="scientific">Yersinia pekkanenii</name>
    <dbReference type="NCBI Taxonomy" id="1288385"/>
    <lineage>
        <taxon>Bacteria</taxon>
        <taxon>Pseudomonadati</taxon>
        <taxon>Pseudomonadota</taxon>
        <taxon>Gammaproteobacteria</taxon>
        <taxon>Enterobacterales</taxon>
        <taxon>Yersiniaceae</taxon>
        <taxon>Yersinia</taxon>
    </lineage>
</organism>
<keyword evidence="3" id="KW-1185">Reference proteome</keyword>
<name>A0A0T9PXB2_9GAMM</name>
<dbReference type="Proteomes" id="UP000045840">
    <property type="component" value="Unassembled WGS sequence"/>
</dbReference>
<sequence length="359" mass="42402">MKHGIRTLGFIDWDIFLAERNKDVTFTLDFHIDAGFSFANAVAHRKIHKEKAKSVAMDDSLRIPTVIFNFQEKIKVEHLKISSISIKNVDYQFSDITEKYIITVIFSDEEIDYEKFQKDLNFRYDENDSLDKNVVNQIYFTSHFKERAEKIKDEIVSFIELSGHFAKYSHSSLNLYLNEEGLYFRILQSGGGIKTAGHNPIHPLLLRRDRLISLKDTYDKIPVQYKKYYQKGIHYQFLGFFDESFLCFYKLIENLFYCEDFLMLFHQNNDKFEELKGIQKSRKKPGNQKKMISFICEWIIEADCSSIQEQNKLFELFEDLITIRNEIAHGSDQNEKSNIAIRQLITLSNVMLNHVIFRL</sequence>
<dbReference type="STRING" id="1288385.ERS137968_00287"/>
<dbReference type="AlphaFoldDB" id="A0A0T9PXB2"/>
<reference evidence="2 3" key="1">
    <citation type="submission" date="2015-03" db="EMBL/GenBank/DDBJ databases">
        <authorList>
            <consortium name="Pathogen Informatics"/>
            <person name="Murphy D."/>
        </authorList>
    </citation>
    <scope>NUCLEOTIDE SEQUENCE [LARGE SCALE GENOMIC DNA]</scope>
    <source>
        <strain evidence="2">Type strain: CIP110230</strain>
        <strain evidence="3">type strain: CIP110230</strain>
    </source>
</reference>
<gene>
    <name evidence="1" type="ORF">ERS008529_02306</name>
    <name evidence="2" type="ORF">ERS137968_00287</name>
</gene>
<dbReference type="Proteomes" id="UP000044625">
    <property type="component" value="Unassembled WGS sequence"/>
</dbReference>
<accession>A0A0T9PXB2</accession>